<reference evidence="3 4" key="1">
    <citation type="submission" date="2018-10" db="EMBL/GenBank/DDBJ databases">
        <title>Genomic Encyclopedia of Archaeal and Bacterial Type Strains, Phase II (KMG-II): from individual species to whole genera.</title>
        <authorList>
            <person name="Goeker M."/>
        </authorList>
    </citation>
    <scope>NUCLEOTIDE SEQUENCE [LARGE SCALE GENOMIC DNA]</scope>
    <source>
        <strain evidence="3 4">DSM 14954</strain>
    </source>
</reference>
<dbReference type="EMBL" id="RBIL01000001">
    <property type="protein sequence ID" value="RKQ91044.1"/>
    <property type="molecule type" value="Genomic_DNA"/>
</dbReference>
<dbReference type="OrthoDB" id="5243598at2"/>
<evidence type="ECO:0000256" key="1">
    <source>
        <dbReference type="SAM" id="MobiDB-lite"/>
    </source>
</evidence>
<sequence length="454" mass="46092">MRTALTLLFLLLLAPTAHAASVAYIADGEVWLASLDGSQRVKLSGPVTNASGAFEKWNAVAQADNGRIVASRVEPGKISSLSWFQVWEPDGTSTIQGPLTRTGSYALPVYPLGLDLTANGGAMAYGFSNSNCCPSVLETGTYVRAVASAAIPPVRIAGQEDPTFFGGRLVTHDREIVYAQKASATTYGDDFAGWLDSSNPFGLEVRRTDVAANGAVSALELEQWTNGTQTTGKIELLSTNGVDQNPTAAFDCLVPSTGIAVDASLSQDGTRVAWSDADGLKVAGAPTGGTDFNPCVLSAPAVVIAPNGTSASIGPANVSAFLPPTAPPPGPGTGTGTAPPPTAPPTSTPAAPTATVPTKVTRAALTKGLAVKVTAPAAGKVTLTATVPAKALGKKGKAIVVATGAGTAKAAGPLTIKLKLNATGRKQLKRLKGKKATLRIAQGAGSTTKTITLR</sequence>
<feature type="chain" id="PRO_5024954970" description="Concanavalin A-like lectin/glucanase superfamily protein" evidence="2">
    <location>
        <begin position="20"/>
        <end position="454"/>
    </location>
</feature>
<dbReference type="RefSeq" id="WP_121248315.1">
    <property type="nucleotide sequence ID" value="NZ_RBIL01000001.1"/>
</dbReference>
<protein>
    <recommendedName>
        <fullName evidence="5">Concanavalin A-like lectin/glucanase superfamily protein</fullName>
    </recommendedName>
</protein>
<dbReference type="Proteomes" id="UP000278962">
    <property type="component" value="Unassembled WGS sequence"/>
</dbReference>
<keyword evidence="4" id="KW-1185">Reference proteome</keyword>
<organism evidence="3 4">
    <name type="scientific">Solirubrobacter pauli</name>
    <dbReference type="NCBI Taxonomy" id="166793"/>
    <lineage>
        <taxon>Bacteria</taxon>
        <taxon>Bacillati</taxon>
        <taxon>Actinomycetota</taxon>
        <taxon>Thermoleophilia</taxon>
        <taxon>Solirubrobacterales</taxon>
        <taxon>Solirubrobacteraceae</taxon>
        <taxon>Solirubrobacter</taxon>
    </lineage>
</organism>
<name>A0A660LDC4_9ACTN</name>
<evidence type="ECO:0000256" key="2">
    <source>
        <dbReference type="SAM" id="SignalP"/>
    </source>
</evidence>
<feature type="signal peptide" evidence="2">
    <location>
        <begin position="1"/>
        <end position="19"/>
    </location>
</feature>
<dbReference type="SUPFAM" id="SSF69322">
    <property type="entry name" value="Tricorn protease domain 2"/>
    <property type="match status" value="1"/>
</dbReference>
<evidence type="ECO:0000313" key="4">
    <source>
        <dbReference type="Proteomes" id="UP000278962"/>
    </source>
</evidence>
<evidence type="ECO:0000313" key="3">
    <source>
        <dbReference type="EMBL" id="RKQ91044.1"/>
    </source>
</evidence>
<dbReference type="AlphaFoldDB" id="A0A660LDC4"/>
<evidence type="ECO:0008006" key="5">
    <source>
        <dbReference type="Google" id="ProtNLM"/>
    </source>
</evidence>
<keyword evidence="2" id="KW-0732">Signal</keyword>
<feature type="compositionally biased region" description="Pro residues" evidence="1">
    <location>
        <begin position="338"/>
        <end position="347"/>
    </location>
</feature>
<comment type="caution">
    <text evidence="3">The sequence shown here is derived from an EMBL/GenBank/DDBJ whole genome shotgun (WGS) entry which is preliminary data.</text>
</comment>
<proteinExistence type="predicted"/>
<feature type="region of interest" description="Disordered" evidence="1">
    <location>
        <begin position="320"/>
        <end position="355"/>
    </location>
</feature>
<gene>
    <name evidence="3" type="ORF">C8N24_0860</name>
</gene>
<accession>A0A660LDC4</accession>